<proteinExistence type="predicted"/>
<keyword evidence="2" id="KW-1185">Reference proteome</keyword>
<comment type="caution">
    <text evidence="1">The sequence shown here is derived from an EMBL/GenBank/DDBJ whole genome shotgun (WGS) entry which is preliminary data.</text>
</comment>
<accession>A0AAD6VR41</accession>
<reference evidence="1" key="1">
    <citation type="submission" date="2023-03" db="EMBL/GenBank/DDBJ databases">
        <title>Massive genome expansion in bonnet fungi (Mycena s.s.) driven by repeated elements and novel gene families across ecological guilds.</title>
        <authorList>
            <consortium name="Lawrence Berkeley National Laboratory"/>
            <person name="Harder C.B."/>
            <person name="Miyauchi S."/>
            <person name="Viragh M."/>
            <person name="Kuo A."/>
            <person name="Thoen E."/>
            <person name="Andreopoulos B."/>
            <person name="Lu D."/>
            <person name="Skrede I."/>
            <person name="Drula E."/>
            <person name="Henrissat B."/>
            <person name="Morin E."/>
            <person name="Kohler A."/>
            <person name="Barry K."/>
            <person name="LaButti K."/>
            <person name="Morin E."/>
            <person name="Salamov A."/>
            <person name="Lipzen A."/>
            <person name="Mereny Z."/>
            <person name="Hegedus B."/>
            <person name="Baldrian P."/>
            <person name="Stursova M."/>
            <person name="Weitz H."/>
            <person name="Taylor A."/>
            <person name="Grigoriev I.V."/>
            <person name="Nagy L.G."/>
            <person name="Martin F."/>
            <person name="Kauserud H."/>
        </authorList>
    </citation>
    <scope>NUCLEOTIDE SEQUENCE</scope>
    <source>
        <strain evidence="1">9144</strain>
    </source>
</reference>
<name>A0AAD6VR41_9AGAR</name>
<protein>
    <submittedName>
        <fullName evidence="1">Uncharacterized protein</fullName>
    </submittedName>
</protein>
<gene>
    <name evidence="1" type="ORF">GGX14DRAFT_354117</name>
</gene>
<evidence type="ECO:0000313" key="2">
    <source>
        <dbReference type="Proteomes" id="UP001219525"/>
    </source>
</evidence>
<sequence length="328" mass="36691">MDPIRADLQGLKLLQRVLPPNVLTTKTGMSSLLVFMGTGQGTMTSDFLREMEERPDKMHFRSLQDCIHTFSDMEARCAALGASANIQYDNPAIYGQANSWYSTHPTVKGPHDTFFQLTLTQKFEPYFADEIQRSWEAFLGPLANEDPHNSDVPRKTWEEVLQWILESGLKGFGSGLGTLQFANNAVLCGIADGPSPAAMASWISANKTHGAFTGLQVVGFNLPPNASPAIIRAAFLCFYYWLEHCLSPEDRAVLHFDAIFAEQLLCKIGRWRHRMQTMGKIDLVAEAQKLFEGLDWQKGANLNDPSKFPIPSFKDFPISIFRLIVEEG</sequence>
<evidence type="ECO:0000313" key="1">
    <source>
        <dbReference type="EMBL" id="KAJ7220459.1"/>
    </source>
</evidence>
<dbReference type="AlphaFoldDB" id="A0AAD6VR41"/>
<organism evidence="1 2">
    <name type="scientific">Mycena pura</name>
    <dbReference type="NCBI Taxonomy" id="153505"/>
    <lineage>
        <taxon>Eukaryota</taxon>
        <taxon>Fungi</taxon>
        <taxon>Dikarya</taxon>
        <taxon>Basidiomycota</taxon>
        <taxon>Agaricomycotina</taxon>
        <taxon>Agaricomycetes</taxon>
        <taxon>Agaricomycetidae</taxon>
        <taxon>Agaricales</taxon>
        <taxon>Marasmiineae</taxon>
        <taxon>Mycenaceae</taxon>
        <taxon>Mycena</taxon>
    </lineage>
</organism>
<dbReference type="Proteomes" id="UP001219525">
    <property type="component" value="Unassembled WGS sequence"/>
</dbReference>
<dbReference type="EMBL" id="JARJCW010000009">
    <property type="protein sequence ID" value="KAJ7220459.1"/>
    <property type="molecule type" value="Genomic_DNA"/>
</dbReference>